<dbReference type="PANTHER" id="PTHR18901:SF38">
    <property type="entry name" value="PSEUDOURIDINE-5'-PHOSPHATASE"/>
    <property type="match status" value="1"/>
</dbReference>
<comment type="cofactor">
    <cofactor evidence="4">
        <name>Mg(2+)</name>
        <dbReference type="ChEBI" id="CHEBI:18420"/>
    </cofactor>
    <text evidence="4">Binds 2 magnesium ions per subunit.</text>
</comment>
<dbReference type="EC" id="5.4.2.6" evidence="6"/>
<dbReference type="NCBIfam" id="TIGR02009">
    <property type="entry name" value="PGMB-YQAB-SF"/>
    <property type="match status" value="1"/>
</dbReference>
<feature type="binding site" evidence="3">
    <location>
        <position position="79"/>
    </location>
    <ligand>
        <name>substrate</name>
    </ligand>
</feature>
<feature type="binding site" evidence="4">
    <location>
        <position position="12"/>
    </location>
    <ligand>
        <name>Mg(2+)</name>
        <dbReference type="ChEBI" id="CHEBI:18420"/>
    </ligand>
</feature>
<feature type="site" description="Important for catalytic activity and assists the phosphoryl transfer reaction to Asp8 by balancing charge and orienting the reacting groups" evidence="5">
    <location>
        <position position="148"/>
    </location>
</feature>
<evidence type="ECO:0000256" key="2">
    <source>
        <dbReference type="PIRSR" id="PIRSR610972-1"/>
    </source>
</evidence>
<dbReference type="InterPro" id="IPR023198">
    <property type="entry name" value="PGP-like_dom2"/>
</dbReference>
<protein>
    <submittedName>
        <fullName evidence="6">Beta-phosphoglucomutase</fullName>
        <ecNumber evidence="6">5.4.2.6</ecNumber>
    </submittedName>
</protein>
<feature type="site" description="Important for catalytic activity and assists the phosphoryl transfer reaction to Asp8 by balancing charge and orienting the reacting groups" evidence="5">
    <location>
        <position position="117"/>
    </location>
</feature>
<feature type="active site" description="Proton donor/acceptor" evidence="2">
    <location>
        <position position="14"/>
    </location>
</feature>
<sequence length="242" mass="27125">MKKEELQAIIFDLDGVIADTVHLYYKANKKVADQLNVSFSEELNQQLQGISRVKTVELIAAQGNVRLTVEKKEQLADEKNKHYQALIKEMTKNHLLPGIQLLLEDCKKQGIKTAIASSSSNANTVVDALGIRPFFDCIVDVRKIKKGKPDPEIFLTAADQLKVTPYACVAIEDGEAGIKAINQTDMVSIGVGKHLKEEDMNFHVYSTADLHLKTIKEVFEKARKEQIITERIQKISKSFTCK</sequence>
<dbReference type="InterPro" id="IPR006439">
    <property type="entry name" value="HAD-SF_hydro_IA"/>
</dbReference>
<dbReference type="Gene3D" id="1.10.150.240">
    <property type="entry name" value="Putative phosphatase, domain 2"/>
    <property type="match status" value="1"/>
</dbReference>
<accession>A0ABD4WQG9</accession>
<name>A0ABD4WQG9_PRIMG</name>
<evidence type="ECO:0000256" key="4">
    <source>
        <dbReference type="PIRSR" id="PIRSR610972-3"/>
    </source>
</evidence>
<dbReference type="SUPFAM" id="SSF56784">
    <property type="entry name" value="HAD-like"/>
    <property type="match status" value="1"/>
</dbReference>
<evidence type="ECO:0000313" key="6">
    <source>
        <dbReference type="EMBL" id="MDD9782478.1"/>
    </source>
</evidence>
<dbReference type="Proteomes" id="UP001213771">
    <property type="component" value="Unassembled WGS sequence"/>
</dbReference>
<dbReference type="NCBIfam" id="TIGR01990">
    <property type="entry name" value="bPGM"/>
    <property type="match status" value="1"/>
</dbReference>
<dbReference type="SFLD" id="SFLDG01135">
    <property type="entry name" value="C1.5.6:_HAD__Beta-PGM__Phospha"/>
    <property type="match status" value="1"/>
</dbReference>
<keyword evidence="6" id="KW-0413">Isomerase</keyword>
<reference evidence="6 7" key="1">
    <citation type="submission" date="2023-02" db="EMBL/GenBank/DDBJ databases">
        <authorList>
            <person name="Olszewska D."/>
        </authorList>
    </citation>
    <scope>NUCLEOTIDE SEQUENCE [LARGE SCALE GENOMIC DNA]</scope>
    <source>
        <strain evidence="6 7">FDU301</strain>
    </source>
</reference>
<evidence type="ECO:0000256" key="5">
    <source>
        <dbReference type="PIRSR" id="PIRSR610972-4"/>
    </source>
</evidence>
<dbReference type="GO" id="GO:0008801">
    <property type="term" value="F:beta-phosphoglucomutase activity"/>
    <property type="evidence" value="ECO:0007669"/>
    <property type="project" value="UniProtKB-EC"/>
</dbReference>
<comment type="similarity">
    <text evidence="1">Belongs to the HAD-like hydrolase superfamily. CbbY/CbbZ/Gph/YieH family.</text>
</comment>
<dbReference type="PANTHER" id="PTHR18901">
    <property type="entry name" value="2-DEOXYGLUCOSE-6-PHOSPHATE PHOSPHATASE 2"/>
    <property type="match status" value="1"/>
</dbReference>
<feature type="binding site" evidence="3">
    <location>
        <begin position="47"/>
        <end position="52"/>
    </location>
    <ligand>
        <name>substrate</name>
    </ligand>
</feature>
<dbReference type="EMBL" id="JARAOX010000160">
    <property type="protein sequence ID" value="MDD9782478.1"/>
    <property type="molecule type" value="Genomic_DNA"/>
</dbReference>
<feature type="binding site" evidence="4">
    <location>
        <position position="172"/>
    </location>
    <ligand>
        <name>Mg(2+)</name>
        <dbReference type="ChEBI" id="CHEBI:18420"/>
    </ligand>
</feature>
<organism evidence="6 7">
    <name type="scientific">Priestia megaterium</name>
    <name type="common">Bacillus megaterium</name>
    <dbReference type="NCBI Taxonomy" id="1404"/>
    <lineage>
        <taxon>Bacteria</taxon>
        <taxon>Bacillati</taxon>
        <taxon>Bacillota</taxon>
        <taxon>Bacilli</taxon>
        <taxon>Bacillales</taxon>
        <taxon>Bacillaceae</taxon>
        <taxon>Priestia</taxon>
    </lineage>
</organism>
<keyword evidence="4" id="KW-0479">Metal-binding</keyword>
<dbReference type="InterPro" id="IPR010972">
    <property type="entry name" value="Beta-PGM"/>
</dbReference>
<dbReference type="RefSeq" id="WP_274588760.1">
    <property type="nucleotide sequence ID" value="NZ_JARAOX010000160.1"/>
</dbReference>
<dbReference type="Pfam" id="PF00702">
    <property type="entry name" value="Hydrolase"/>
    <property type="match status" value="1"/>
</dbReference>
<proteinExistence type="inferred from homology"/>
<evidence type="ECO:0000256" key="3">
    <source>
        <dbReference type="PIRSR" id="PIRSR610972-2"/>
    </source>
</evidence>
<dbReference type="SFLD" id="SFLDG01129">
    <property type="entry name" value="C1.5:_HAD__Beta-PGM__Phosphata"/>
    <property type="match status" value="1"/>
</dbReference>
<dbReference type="InterPro" id="IPR036412">
    <property type="entry name" value="HAD-like_sf"/>
</dbReference>
<dbReference type="InterPro" id="IPR010976">
    <property type="entry name" value="B-phosphoglucomutase_hydrolase"/>
</dbReference>
<feature type="binding site" evidence="3">
    <location>
        <position position="148"/>
    </location>
    <ligand>
        <name>substrate</name>
    </ligand>
</feature>
<dbReference type="CDD" id="cd02598">
    <property type="entry name" value="HAD_BPGM"/>
    <property type="match status" value="1"/>
</dbReference>
<gene>
    <name evidence="6" type="primary">pgmB</name>
    <name evidence="6" type="ORF">PVE99_08680</name>
</gene>
<feature type="binding site" evidence="4">
    <location>
        <position position="173"/>
    </location>
    <ligand>
        <name>Mg(2+)</name>
        <dbReference type="ChEBI" id="CHEBI:18420"/>
    </ligand>
</feature>
<feature type="binding site" evidence="3">
    <location>
        <begin position="12"/>
        <end position="14"/>
    </location>
    <ligand>
        <name>substrate</name>
    </ligand>
</feature>
<feature type="active site" description="Nucleophile" evidence="2">
    <location>
        <position position="12"/>
    </location>
</feature>
<evidence type="ECO:0000313" key="7">
    <source>
        <dbReference type="Proteomes" id="UP001213771"/>
    </source>
</evidence>
<dbReference type="SFLD" id="SFLDS00003">
    <property type="entry name" value="Haloacid_Dehalogenase"/>
    <property type="match status" value="1"/>
</dbReference>
<evidence type="ECO:0000256" key="1">
    <source>
        <dbReference type="ARBA" id="ARBA00006171"/>
    </source>
</evidence>
<keyword evidence="4" id="KW-0460">Magnesium</keyword>
<feature type="binding site" evidence="4">
    <location>
        <position position="14"/>
    </location>
    <ligand>
        <name>Mg(2+)</name>
        <dbReference type="ChEBI" id="CHEBI:18420"/>
    </ligand>
</feature>
<feature type="binding site" evidence="3">
    <location>
        <begin position="117"/>
        <end position="121"/>
    </location>
    <ligand>
        <name>substrate</name>
    </ligand>
</feature>
<dbReference type="InterPro" id="IPR023214">
    <property type="entry name" value="HAD_sf"/>
</dbReference>
<dbReference type="NCBIfam" id="TIGR01509">
    <property type="entry name" value="HAD-SF-IA-v3"/>
    <property type="match status" value="1"/>
</dbReference>
<dbReference type="Gene3D" id="3.40.50.1000">
    <property type="entry name" value="HAD superfamily/HAD-like"/>
    <property type="match status" value="1"/>
</dbReference>
<comment type="caution">
    <text evidence="6">The sequence shown here is derived from an EMBL/GenBank/DDBJ whole genome shotgun (WGS) entry which is preliminary data.</text>
</comment>
<dbReference type="AlphaFoldDB" id="A0ABD4WQG9"/>